<proteinExistence type="predicted"/>
<dbReference type="KEGG" id="mrr:Moror_1193"/>
<dbReference type="EMBL" id="AWSO01000530">
    <property type="protein sequence ID" value="ESK89681.1"/>
    <property type="molecule type" value="Genomic_DNA"/>
</dbReference>
<dbReference type="OrthoDB" id="4505683at2759"/>
<evidence type="ECO:0000256" key="3">
    <source>
        <dbReference type="ARBA" id="ARBA00022729"/>
    </source>
</evidence>
<evidence type="ECO:0000256" key="1">
    <source>
        <dbReference type="ARBA" id="ARBA00004613"/>
    </source>
</evidence>
<dbReference type="InterPro" id="IPR008427">
    <property type="entry name" value="Extracellular_membr_CFEM_dom"/>
</dbReference>
<reference evidence="8 9" key="1">
    <citation type="journal article" date="2014" name="BMC Genomics">
        <title>Genome and secretome analysis of the hemibiotrophic fungal pathogen, Moniliophthora roreri, which causes frosty pod rot disease of cacao: mechanisms of the biotrophic and necrotrophic phases.</title>
        <authorList>
            <person name="Meinhardt L.W."/>
            <person name="Costa G.G.L."/>
            <person name="Thomazella D.P.T."/>
            <person name="Teixeira P.J.P.L."/>
            <person name="Carazzolle M.F."/>
            <person name="Schuster S.C."/>
            <person name="Carlson J.E."/>
            <person name="Guiltinan M.J."/>
            <person name="Mieczkowski P."/>
            <person name="Farmer A."/>
            <person name="Ramaraj T."/>
            <person name="Crozier J."/>
            <person name="Davis R.E."/>
            <person name="Shao J."/>
            <person name="Melnick R.L."/>
            <person name="Pereira G.A.G."/>
            <person name="Bailey B.A."/>
        </authorList>
    </citation>
    <scope>NUCLEOTIDE SEQUENCE [LARGE SCALE GENOMIC DNA]</scope>
    <source>
        <strain evidence="8 9">MCA 2997</strain>
    </source>
</reference>
<evidence type="ECO:0000256" key="5">
    <source>
        <dbReference type="SAM" id="MobiDB-lite"/>
    </source>
</evidence>
<comment type="caution">
    <text evidence="8">The sequence shown here is derived from an EMBL/GenBank/DDBJ whole genome shotgun (WGS) entry which is preliminary data.</text>
</comment>
<evidence type="ECO:0000256" key="2">
    <source>
        <dbReference type="ARBA" id="ARBA00022525"/>
    </source>
</evidence>
<keyword evidence="3 6" id="KW-0732">Signal</keyword>
<name>V2XA77_MONRO</name>
<dbReference type="HOGENOM" id="CLU_079937_2_0_1"/>
<dbReference type="Pfam" id="PF05730">
    <property type="entry name" value="CFEM"/>
    <property type="match status" value="1"/>
</dbReference>
<feature type="compositionally biased region" description="Low complexity" evidence="5">
    <location>
        <begin position="102"/>
        <end position="113"/>
    </location>
</feature>
<dbReference type="SMART" id="SM00747">
    <property type="entry name" value="CFEM"/>
    <property type="match status" value="1"/>
</dbReference>
<evidence type="ECO:0000313" key="9">
    <source>
        <dbReference type="Proteomes" id="UP000017559"/>
    </source>
</evidence>
<dbReference type="Proteomes" id="UP000017559">
    <property type="component" value="Unassembled WGS sequence"/>
</dbReference>
<evidence type="ECO:0000256" key="4">
    <source>
        <dbReference type="ARBA" id="ARBA00023157"/>
    </source>
</evidence>
<sequence>MIANKFITIAGLAAAVAVVAQDPTSSGPTSIPTENIPPCTLQCVTSAAGTGGCASFTDIPCICTSQEFQQAALQCLQSTCNAQEQQAALAVHVSQCGAPFRSASSSSTTTGPSGTSGSGYGSGSSPSTTTNAASTTKVAFTSSGFIAIVWLWPVLLSV</sequence>
<feature type="domain" description="CFEM" evidence="7">
    <location>
        <begin position="11"/>
        <end position="124"/>
    </location>
</feature>
<accession>V2XA77</accession>
<feature type="region of interest" description="Disordered" evidence="5">
    <location>
        <begin position="101"/>
        <end position="128"/>
    </location>
</feature>
<dbReference type="AlphaFoldDB" id="V2XA77"/>
<keyword evidence="2" id="KW-0964">Secreted</keyword>
<dbReference type="GO" id="GO:0005576">
    <property type="term" value="C:extracellular region"/>
    <property type="evidence" value="ECO:0007669"/>
    <property type="project" value="UniProtKB-SubCell"/>
</dbReference>
<evidence type="ECO:0000259" key="7">
    <source>
        <dbReference type="PROSITE" id="PS52012"/>
    </source>
</evidence>
<evidence type="ECO:0000313" key="8">
    <source>
        <dbReference type="EMBL" id="ESK89681.1"/>
    </source>
</evidence>
<keyword evidence="9" id="KW-1185">Reference proteome</keyword>
<organism evidence="8 9">
    <name type="scientific">Moniliophthora roreri (strain MCA 2997)</name>
    <name type="common">Cocoa frosty pod rot fungus</name>
    <name type="synonym">Crinipellis roreri</name>
    <dbReference type="NCBI Taxonomy" id="1381753"/>
    <lineage>
        <taxon>Eukaryota</taxon>
        <taxon>Fungi</taxon>
        <taxon>Dikarya</taxon>
        <taxon>Basidiomycota</taxon>
        <taxon>Agaricomycotina</taxon>
        <taxon>Agaricomycetes</taxon>
        <taxon>Agaricomycetidae</taxon>
        <taxon>Agaricales</taxon>
        <taxon>Marasmiineae</taxon>
        <taxon>Marasmiaceae</taxon>
        <taxon>Moniliophthora</taxon>
    </lineage>
</organism>
<evidence type="ECO:0000256" key="6">
    <source>
        <dbReference type="SAM" id="SignalP"/>
    </source>
</evidence>
<feature type="signal peptide" evidence="6">
    <location>
        <begin position="1"/>
        <end position="21"/>
    </location>
</feature>
<dbReference type="PROSITE" id="PS52012">
    <property type="entry name" value="CFEM"/>
    <property type="match status" value="1"/>
</dbReference>
<protein>
    <submittedName>
        <fullName evidence="8">Gpi anchored cfem domain protein</fullName>
    </submittedName>
</protein>
<comment type="subcellular location">
    <subcellularLocation>
        <location evidence="1">Secreted</location>
    </subcellularLocation>
</comment>
<keyword evidence="4" id="KW-1015">Disulfide bond</keyword>
<feature type="chain" id="PRO_5004712074" evidence="6">
    <location>
        <begin position="22"/>
        <end position="158"/>
    </location>
</feature>
<gene>
    <name evidence="8" type="ORF">Moror_1193</name>
</gene>